<reference evidence="3 4" key="1">
    <citation type="submission" date="2019-02" db="EMBL/GenBank/DDBJ databases">
        <authorList>
            <consortium name="Pathogen Informatics"/>
        </authorList>
    </citation>
    <scope>NUCLEOTIDE SEQUENCE [LARGE SCALE GENOMIC DNA]</scope>
    <source>
        <strain evidence="3 4">3012STDY7078512</strain>
    </source>
</reference>
<evidence type="ECO:0000313" key="3">
    <source>
        <dbReference type="EMBL" id="VFB13597.1"/>
    </source>
</evidence>
<dbReference type="AlphaFoldDB" id="A0A449I2Q3"/>
<keyword evidence="1" id="KW-0812">Transmembrane</keyword>
<accession>A0A449I2Q3</accession>
<dbReference type="GO" id="GO:0080120">
    <property type="term" value="P:CAAX-box protein maturation"/>
    <property type="evidence" value="ECO:0007669"/>
    <property type="project" value="UniProtKB-ARBA"/>
</dbReference>
<dbReference type="EMBL" id="CAACYH010000004">
    <property type="protein sequence ID" value="VFB13597.1"/>
    <property type="molecule type" value="Genomic_DNA"/>
</dbReference>
<feature type="transmembrane region" description="Helical" evidence="1">
    <location>
        <begin position="224"/>
        <end position="242"/>
    </location>
</feature>
<evidence type="ECO:0000259" key="2">
    <source>
        <dbReference type="Pfam" id="PF02517"/>
    </source>
</evidence>
<dbReference type="Proteomes" id="UP000396835">
    <property type="component" value="Unassembled WGS sequence"/>
</dbReference>
<evidence type="ECO:0000313" key="4">
    <source>
        <dbReference type="Proteomes" id="UP000396835"/>
    </source>
</evidence>
<dbReference type="InterPro" id="IPR003675">
    <property type="entry name" value="Rce1/LyrA-like_dom"/>
</dbReference>
<proteinExistence type="predicted"/>
<feature type="transmembrane region" description="Helical" evidence="1">
    <location>
        <begin position="133"/>
        <end position="156"/>
    </location>
</feature>
<feature type="transmembrane region" description="Helical" evidence="1">
    <location>
        <begin position="248"/>
        <end position="268"/>
    </location>
</feature>
<feature type="transmembrane region" description="Helical" evidence="1">
    <location>
        <begin position="76"/>
        <end position="97"/>
    </location>
</feature>
<protein>
    <recommendedName>
        <fullName evidence="2">CAAX prenyl protease 2/Lysostaphin resistance protein A-like domain-containing protein</fullName>
    </recommendedName>
</protein>
<dbReference type="Pfam" id="PF02517">
    <property type="entry name" value="Rce1-like"/>
    <property type="match status" value="1"/>
</dbReference>
<keyword evidence="1" id="KW-1133">Transmembrane helix</keyword>
<feature type="transmembrane region" description="Helical" evidence="1">
    <location>
        <begin position="199"/>
        <end position="217"/>
    </location>
</feature>
<feature type="transmembrane region" description="Helical" evidence="1">
    <location>
        <begin position="7"/>
        <end position="26"/>
    </location>
</feature>
<gene>
    <name evidence="3" type="ORF">NCTC7812_01124</name>
</gene>
<feature type="domain" description="CAAX prenyl protease 2/Lysostaphin resistance protein A-like" evidence="2">
    <location>
        <begin position="146"/>
        <end position="235"/>
    </location>
</feature>
<keyword evidence="1" id="KW-0472">Membrane</keyword>
<dbReference type="GO" id="GO:0004175">
    <property type="term" value="F:endopeptidase activity"/>
    <property type="evidence" value="ECO:0007669"/>
    <property type="project" value="UniProtKB-ARBA"/>
</dbReference>
<dbReference type="RefSeq" id="WP_131751916.1">
    <property type="nucleotide sequence ID" value="NZ_CAACYH010000004.1"/>
</dbReference>
<sequence length="276" mass="31622">MKLRSYLFFLSGIVIFMIIIRSVLLVPVESTWWMRTIELFFYLSPALLAWRIEKKGIKEFCRTYLFQSKNIDYKKVACYTLYTAILYPLLVVLFVFIGGNLLGIDAVGRVLQVNENFIYMGITFSGNSLWGNVLLFCMNILFMLGAGITLGTFSYIAEEVGWRGFLERNTPYNQSIKPVFSGLIWTLWGLPFYKIEIGYLFVLLLFNIIFSFYLSRVVRETNTIWASAAIRGIISFCSLSVINPGNNMGQLCTMVLAMLCLIGVSVTLQYEKRKIS</sequence>
<organism evidence="3 4">
    <name type="scientific">Prevotella heparinolytica</name>
    <dbReference type="NCBI Taxonomy" id="28113"/>
    <lineage>
        <taxon>Bacteria</taxon>
        <taxon>Pseudomonadati</taxon>
        <taxon>Bacteroidota</taxon>
        <taxon>Bacteroidia</taxon>
        <taxon>Bacteroidales</taxon>
        <taxon>Bacteroidaceae</taxon>
        <taxon>Bacteroides</taxon>
    </lineage>
</organism>
<name>A0A449I2Q3_9BACE</name>
<evidence type="ECO:0000256" key="1">
    <source>
        <dbReference type="SAM" id="Phobius"/>
    </source>
</evidence>
<dbReference type="OrthoDB" id="9777755at2"/>